<dbReference type="KEGG" id="eus:EUTSA_v10022347mg"/>
<dbReference type="PANTHER" id="PTHR31900">
    <property type="entry name" value="F-BOX/RNI SUPERFAMILY PROTEIN-RELATED"/>
    <property type="match status" value="1"/>
</dbReference>
<evidence type="ECO:0000259" key="1">
    <source>
        <dbReference type="SMART" id="SM00256"/>
    </source>
</evidence>
<dbReference type="OMA" id="EGENSIW"/>
<gene>
    <name evidence="3" type="ORF">EUTSA_v10022347mg</name>
</gene>
<dbReference type="Gene3D" id="1.20.1280.50">
    <property type="match status" value="1"/>
</dbReference>
<dbReference type="PANTHER" id="PTHR31900:SF34">
    <property type="entry name" value="EMB|CAB62440.1-RELATED"/>
    <property type="match status" value="1"/>
</dbReference>
<dbReference type="SMART" id="SM00256">
    <property type="entry name" value="FBOX"/>
    <property type="match status" value="1"/>
</dbReference>
<dbReference type="InterPro" id="IPR055411">
    <property type="entry name" value="LRR_FXL15/At3g58940/PEG3-like"/>
</dbReference>
<dbReference type="InterPro" id="IPR032675">
    <property type="entry name" value="LRR_dom_sf"/>
</dbReference>
<dbReference type="Proteomes" id="UP000030689">
    <property type="component" value="Unassembled WGS sequence"/>
</dbReference>
<dbReference type="InterPro" id="IPR036047">
    <property type="entry name" value="F-box-like_dom_sf"/>
</dbReference>
<dbReference type="SMART" id="SM00579">
    <property type="entry name" value="FBD"/>
    <property type="match status" value="1"/>
</dbReference>
<dbReference type="Gramene" id="ESQ48962">
    <property type="protein sequence ID" value="ESQ48962"/>
    <property type="gene ID" value="EUTSA_v10022347mg"/>
</dbReference>
<dbReference type="InterPro" id="IPR050232">
    <property type="entry name" value="FBL13/AtMIF1-like"/>
</dbReference>
<feature type="domain" description="F-box" evidence="1">
    <location>
        <begin position="19"/>
        <end position="59"/>
    </location>
</feature>
<dbReference type="EMBL" id="KI517408">
    <property type="protein sequence ID" value="ESQ48962.1"/>
    <property type="molecule type" value="Genomic_DNA"/>
</dbReference>
<evidence type="ECO:0000313" key="4">
    <source>
        <dbReference type="Proteomes" id="UP000030689"/>
    </source>
</evidence>
<reference evidence="3 4" key="1">
    <citation type="journal article" date="2013" name="Front. Plant Sci.">
        <title>The Reference Genome of the Halophytic Plant Eutrema salsugineum.</title>
        <authorList>
            <person name="Yang R."/>
            <person name="Jarvis D.E."/>
            <person name="Chen H."/>
            <person name="Beilstein M.A."/>
            <person name="Grimwood J."/>
            <person name="Jenkins J."/>
            <person name="Shu S."/>
            <person name="Prochnik S."/>
            <person name="Xin M."/>
            <person name="Ma C."/>
            <person name="Schmutz J."/>
            <person name="Wing R.A."/>
            <person name="Mitchell-Olds T."/>
            <person name="Schumaker K.S."/>
            <person name="Wang X."/>
        </authorList>
    </citation>
    <scope>NUCLEOTIDE SEQUENCE [LARGE SCALE GENOMIC DNA]</scope>
</reference>
<dbReference type="STRING" id="72664.V4M2A3"/>
<dbReference type="InterPro" id="IPR053781">
    <property type="entry name" value="F-box_AtFBL13-like"/>
</dbReference>
<dbReference type="InterPro" id="IPR001810">
    <property type="entry name" value="F-box_dom"/>
</dbReference>
<feature type="domain" description="FBD" evidence="2">
    <location>
        <begin position="308"/>
        <end position="380"/>
    </location>
</feature>
<dbReference type="Pfam" id="PF00646">
    <property type="entry name" value="F-box"/>
    <property type="match status" value="1"/>
</dbReference>
<keyword evidence="4" id="KW-1185">Reference proteome</keyword>
<dbReference type="SUPFAM" id="SSF81383">
    <property type="entry name" value="F-box domain"/>
    <property type="match status" value="1"/>
</dbReference>
<name>V4M2A3_EUTSA</name>
<dbReference type="Pfam" id="PF08387">
    <property type="entry name" value="FBD"/>
    <property type="match status" value="1"/>
</dbReference>
<sequence>MPPEAEIAEKVYEDRISALSDDLLVQILSLVPTKDAVTTMVLSKRWRFVWNMMTKLEYTESYKAEKNVSDLLNKSLQLLKTPLLESLRIQLGKQRPVDADVVKWVSNAVNRCVRELKLKFDFPLTTYPTTTSLPKRFYTCKTLVKLTLSYNILVDVPSKACLPSLQSMCLKCVVYKDQDSHVMLLSSCPVLKDLVVVRKTVDNMTRSSVKVPSLQRLTYIDCSADRVSRRSLAVDSPGLSCLNIFDPFGVNCSIQNMPRLDEAVLSVVTSRFDSKSFSSVMFLSLCLIQAYTETDYSLSWEQPSTVPGCLLSHLEIFEWAEFGGGLQEKQFLTFILANSACLKTAGISIRSFYHIKAKQEMMEELESMYRVSVSCQLLFTAKFSNGDVKNEQKEEKSDSLFSLYLIHR</sequence>
<evidence type="ECO:0000259" key="2">
    <source>
        <dbReference type="SMART" id="SM00579"/>
    </source>
</evidence>
<dbReference type="Gene3D" id="3.80.10.10">
    <property type="entry name" value="Ribonuclease Inhibitor"/>
    <property type="match status" value="1"/>
</dbReference>
<dbReference type="CDD" id="cd22160">
    <property type="entry name" value="F-box_AtFBL13-like"/>
    <property type="match status" value="1"/>
</dbReference>
<organism evidence="3 4">
    <name type="scientific">Eutrema salsugineum</name>
    <name type="common">Saltwater cress</name>
    <name type="synonym">Sisymbrium salsugineum</name>
    <dbReference type="NCBI Taxonomy" id="72664"/>
    <lineage>
        <taxon>Eukaryota</taxon>
        <taxon>Viridiplantae</taxon>
        <taxon>Streptophyta</taxon>
        <taxon>Embryophyta</taxon>
        <taxon>Tracheophyta</taxon>
        <taxon>Spermatophyta</taxon>
        <taxon>Magnoliopsida</taxon>
        <taxon>eudicotyledons</taxon>
        <taxon>Gunneridae</taxon>
        <taxon>Pentapetalae</taxon>
        <taxon>rosids</taxon>
        <taxon>malvids</taxon>
        <taxon>Brassicales</taxon>
        <taxon>Brassicaceae</taxon>
        <taxon>Eutremeae</taxon>
        <taxon>Eutrema</taxon>
    </lineage>
</organism>
<proteinExistence type="predicted"/>
<dbReference type="Pfam" id="PF24758">
    <property type="entry name" value="LRR_At5g56370"/>
    <property type="match status" value="1"/>
</dbReference>
<protein>
    <recommendedName>
        <fullName evidence="5">FBD domain-containing protein</fullName>
    </recommendedName>
</protein>
<accession>V4M2A3</accession>
<evidence type="ECO:0000313" key="3">
    <source>
        <dbReference type="EMBL" id="ESQ48962.1"/>
    </source>
</evidence>
<evidence type="ECO:0008006" key="5">
    <source>
        <dbReference type="Google" id="ProtNLM"/>
    </source>
</evidence>
<dbReference type="SUPFAM" id="SSF52058">
    <property type="entry name" value="L domain-like"/>
    <property type="match status" value="1"/>
</dbReference>
<dbReference type="AlphaFoldDB" id="V4M2A3"/>
<dbReference type="InterPro" id="IPR006566">
    <property type="entry name" value="FBD"/>
</dbReference>